<dbReference type="STRING" id="227598.APY94_02440"/>
<dbReference type="Proteomes" id="UP000053462">
    <property type="component" value="Unassembled WGS sequence"/>
</dbReference>
<gene>
    <name evidence="1" type="ORF">APY94_02440</name>
</gene>
<comment type="caution">
    <text evidence="1">The sequence shown here is derived from an EMBL/GenBank/DDBJ whole genome shotgun (WGS) entry which is preliminary data.</text>
</comment>
<name>A0A100XZD7_9EURY</name>
<reference evidence="1 2" key="1">
    <citation type="submission" date="2015-10" db="EMBL/GenBank/DDBJ databases">
        <title>Draft genome sequence of Thermococcus celericrescens strain DSM 17994.</title>
        <authorList>
            <person name="Hong S.-J."/>
            <person name="Park C.-E."/>
            <person name="Shin J.-H."/>
        </authorList>
    </citation>
    <scope>NUCLEOTIDE SEQUENCE [LARGE SCALE GENOMIC DNA]</scope>
    <source>
        <strain evidence="1 2">DSM 17994</strain>
    </source>
</reference>
<keyword evidence="2" id="KW-1185">Reference proteome</keyword>
<protein>
    <submittedName>
        <fullName evidence="1">Uncharacterized protein</fullName>
    </submittedName>
</protein>
<evidence type="ECO:0000313" key="1">
    <source>
        <dbReference type="EMBL" id="KUH34338.1"/>
    </source>
</evidence>
<dbReference type="EMBL" id="LLYW01000007">
    <property type="protein sequence ID" value="KUH34338.1"/>
    <property type="molecule type" value="Genomic_DNA"/>
</dbReference>
<proteinExistence type="predicted"/>
<dbReference type="AlphaFoldDB" id="A0A100XZD7"/>
<organism evidence="1 2">
    <name type="scientific">Thermococcus celericrescens</name>
    <dbReference type="NCBI Taxonomy" id="227598"/>
    <lineage>
        <taxon>Archaea</taxon>
        <taxon>Methanobacteriati</taxon>
        <taxon>Methanobacteriota</taxon>
        <taxon>Thermococci</taxon>
        <taxon>Thermococcales</taxon>
        <taxon>Thermococcaceae</taxon>
        <taxon>Thermococcus</taxon>
    </lineage>
</organism>
<accession>A0A100XZD7</accession>
<sequence>MKRVKYLLFGLFVFLIFGGQLSAAASEKPAVDTALPSWMAPNNVLNLDWVVTPAAVWPGYGGGSDVAVIHYVKDDDENYYHTSTVRDILIRHGYSVYHWDAYYHGSRGDSIWNYYNMFNGRAVNIFYYYGHTAKITPSTEVNGFIILQNPNYGDTARVFWDRITQRAEFHNALIFVLGCDSFKLKSGAVYRTYIGTDRSIGVELIKSKGTTFWKKLDEGKTAYQAMESIQPNFWERLTHRYWARFKIDGDKDWRL</sequence>
<evidence type="ECO:0000313" key="2">
    <source>
        <dbReference type="Proteomes" id="UP000053462"/>
    </source>
</evidence>